<dbReference type="GO" id="GO:0045944">
    <property type="term" value="P:positive regulation of transcription by RNA polymerase II"/>
    <property type="evidence" value="ECO:0007669"/>
    <property type="project" value="TreeGrafter"/>
</dbReference>
<dbReference type="EMBL" id="CAJSTJ010000157">
    <property type="protein sequence ID" value="CAG7563454.1"/>
    <property type="molecule type" value="Genomic_DNA"/>
</dbReference>
<dbReference type="GO" id="GO:0000981">
    <property type="term" value="F:DNA-binding transcription factor activity, RNA polymerase II-specific"/>
    <property type="evidence" value="ECO:0007669"/>
    <property type="project" value="InterPro"/>
</dbReference>
<protein>
    <recommendedName>
        <fullName evidence="3">Zn(2)-C6 fungal-type domain-containing protein</fullName>
    </recommendedName>
</protein>
<dbReference type="Pfam" id="PF11951">
    <property type="entry name" value="Fungal_trans_2"/>
    <property type="match status" value="1"/>
</dbReference>
<dbReference type="PANTHER" id="PTHR37534">
    <property type="entry name" value="TRANSCRIPTIONAL ACTIVATOR PROTEIN UGA3"/>
    <property type="match status" value="1"/>
</dbReference>
<dbReference type="InterPro" id="IPR021858">
    <property type="entry name" value="Fun_TF"/>
</dbReference>
<dbReference type="Proteomes" id="UP000693738">
    <property type="component" value="Unassembled WGS sequence"/>
</dbReference>
<evidence type="ECO:0000313" key="5">
    <source>
        <dbReference type="Proteomes" id="UP000693738"/>
    </source>
</evidence>
<dbReference type="PROSITE" id="PS00463">
    <property type="entry name" value="ZN2_CY6_FUNGAL_1"/>
    <property type="match status" value="1"/>
</dbReference>
<dbReference type="PROSITE" id="PS50048">
    <property type="entry name" value="ZN2_CY6_FUNGAL_2"/>
    <property type="match status" value="1"/>
</dbReference>
<evidence type="ECO:0000256" key="2">
    <source>
        <dbReference type="ARBA" id="ARBA00023242"/>
    </source>
</evidence>
<evidence type="ECO:0000256" key="1">
    <source>
        <dbReference type="ARBA" id="ARBA00004123"/>
    </source>
</evidence>
<gene>
    <name evidence="4" type="ORF">FEQUK3_LOCUS9130</name>
</gene>
<dbReference type="PANTHER" id="PTHR37534:SF39">
    <property type="entry name" value="TRANSCRIPTION FACTOR DOMAIN-CONTAINING PROTEIN"/>
    <property type="match status" value="1"/>
</dbReference>
<organism evidence="4 5">
    <name type="scientific">Fusarium equiseti</name>
    <name type="common">Fusarium scirpi</name>
    <dbReference type="NCBI Taxonomy" id="61235"/>
    <lineage>
        <taxon>Eukaryota</taxon>
        <taxon>Fungi</taxon>
        <taxon>Dikarya</taxon>
        <taxon>Ascomycota</taxon>
        <taxon>Pezizomycotina</taxon>
        <taxon>Sordariomycetes</taxon>
        <taxon>Hypocreomycetidae</taxon>
        <taxon>Hypocreales</taxon>
        <taxon>Nectriaceae</taxon>
        <taxon>Fusarium</taxon>
        <taxon>Fusarium incarnatum-equiseti species complex</taxon>
    </lineage>
</organism>
<dbReference type="InterPro" id="IPR001138">
    <property type="entry name" value="Zn2Cys6_DnaBD"/>
</dbReference>
<comment type="caution">
    <text evidence="4">The sequence shown here is derived from an EMBL/GenBank/DDBJ whole genome shotgun (WGS) entry which is preliminary data.</text>
</comment>
<dbReference type="SMART" id="SM00066">
    <property type="entry name" value="GAL4"/>
    <property type="match status" value="1"/>
</dbReference>
<dbReference type="AlphaFoldDB" id="A0A8J2NMC4"/>
<dbReference type="GO" id="GO:0008270">
    <property type="term" value="F:zinc ion binding"/>
    <property type="evidence" value="ECO:0007669"/>
    <property type="project" value="InterPro"/>
</dbReference>
<keyword evidence="2" id="KW-0539">Nucleus</keyword>
<dbReference type="Pfam" id="PF00172">
    <property type="entry name" value="Zn_clus"/>
    <property type="match status" value="1"/>
</dbReference>
<proteinExistence type="predicted"/>
<dbReference type="CDD" id="cd00067">
    <property type="entry name" value="GAL4"/>
    <property type="match status" value="1"/>
</dbReference>
<feature type="domain" description="Zn(2)-C6 fungal-type" evidence="3">
    <location>
        <begin position="48"/>
        <end position="76"/>
    </location>
</feature>
<evidence type="ECO:0000259" key="3">
    <source>
        <dbReference type="PROSITE" id="PS50048"/>
    </source>
</evidence>
<evidence type="ECO:0000313" key="4">
    <source>
        <dbReference type="EMBL" id="CAG7563454.1"/>
    </source>
</evidence>
<reference evidence="4" key="1">
    <citation type="submission" date="2021-05" db="EMBL/GenBank/DDBJ databases">
        <authorList>
            <person name="Khan N."/>
        </authorList>
    </citation>
    <scope>NUCLEOTIDE SEQUENCE</scope>
</reference>
<comment type="subcellular location">
    <subcellularLocation>
        <location evidence="1">Nucleus</location>
    </subcellularLocation>
</comment>
<dbReference type="GO" id="GO:0000976">
    <property type="term" value="F:transcription cis-regulatory region binding"/>
    <property type="evidence" value="ECO:0007669"/>
    <property type="project" value="TreeGrafter"/>
</dbReference>
<accession>A0A8J2NMC4</accession>
<name>A0A8J2NMC4_FUSEQ</name>
<feature type="non-terminal residue" evidence="4">
    <location>
        <position position="1"/>
    </location>
</feature>
<dbReference type="GO" id="GO:0005634">
    <property type="term" value="C:nucleus"/>
    <property type="evidence" value="ECO:0007669"/>
    <property type="project" value="UniProtKB-SubCell"/>
</dbReference>
<sequence>AAYSIKAGSWKFHLVISHARKGFKVIPGNFLRATFTQSLPLLEMPSAGCGNCRVRKVRCDQTVPKCNRCVKLGVQCQGYGLRLSWPRRNDRRRAIVGPNPKAARSKDHVLGFTADMMHETFPEPLSSGYSEKQEGLLLLLKSPSVGAIAQLSSSDVSSVQYFIERASYSISGFGQDAQRIPEIVTRMALSDVTLSSAAVLKSVIALASFHRGNKANSMTRPKAAALRALSESTQGLIGITESACHIAAGIILCTLEIQQNATKTSHWLWYACGAAKIIKASALDEMKIDRDLTALVGWVHYLNTIAKFGLRHWKPDFTLEADSAASIDFDTFHPAGFTDTF</sequence>